<accession>A0A1T5LQ04</accession>
<reference evidence="2 3" key="1">
    <citation type="submission" date="2017-02" db="EMBL/GenBank/DDBJ databases">
        <authorList>
            <person name="Peterson S.W."/>
        </authorList>
    </citation>
    <scope>NUCLEOTIDE SEQUENCE [LARGE SCALE GENOMIC DNA]</scope>
    <source>
        <strain evidence="2 3">DSM 25262</strain>
    </source>
</reference>
<keyword evidence="2" id="KW-0687">Ribonucleoprotein</keyword>
<dbReference type="RefSeq" id="WP_079688183.1">
    <property type="nucleotide sequence ID" value="NZ_FUZU01000002.1"/>
</dbReference>
<name>A0A1T5LQ04_9BACT</name>
<dbReference type="InterPro" id="IPR052777">
    <property type="entry name" value="Acetyltransferase_Enz"/>
</dbReference>
<dbReference type="PROSITE" id="PS51186">
    <property type="entry name" value="GNAT"/>
    <property type="match status" value="1"/>
</dbReference>
<dbReference type="GO" id="GO:0016747">
    <property type="term" value="F:acyltransferase activity, transferring groups other than amino-acyl groups"/>
    <property type="evidence" value="ECO:0007669"/>
    <property type="project" value="InterPro"/>
</dbReference>
<dbReference type="PANTHER" id="PTHR43305:SF1">
    <property type="entry name" value="FAMILY N-ACETYLTRANSFERASE, PUTATIVE (AFU_ORTHOLOGUE AFUA_2G01380)-RELATED"/>
    <property type="match status" value="1"/>
</dbReference>
<dbReference type="SUPFAM" id="SSF55729">
    <property type="entry name" value="Acyl-CoA N-acyltransferases (Nat)"/>
    <property type="match status" value="1"/>
</dbReference>
<gene>
    <name evidence="2" type="ORF">SAMN05660236_3678</name>
</gene>
<dbReference type="GO" id="GO:0005840">
    <property type="term" value="C:ribosome"/>
    <property type="evidence" value="ECO:0007669"/>
    <property type="project" value="UniProtKB-KW"/>
</dbReference>
<evidence type="ECO:0000259" key="1">
    <source>
        <dbReference type="PROSITE" id="PS51186"/>
    </source>
</evidence>
<proteinExistence type="predicted"/>
<organism evidence="2 3">
    <name type="scientific">Ohtaekwangia koreensis</name>
    <dbReference type="NCBI Taxonomy" id="688867"/>
    <lineage>
        <taxon>Bacteria</taxon>
        <taxon>Pseudomonadati</taxon>
        <taxon>Bacteroidota</taxon>
        <taxon>Cytophagia</taxon>
        <taxon>Cytophagales</taxon>
        <taxon>Fulvivirgaceae</taxon>
        <taxon>Ohtaekwangia</taxon>
    </lineage>
</organism>
<keyword evidence="2" id="KW-0689">Ribosomal protein</keyword>
<dbReference type="Proteomes" id="UP000190961">
    <property type="component" value="Unassembled WGS sequence"/>
</dbReference>
<evidence type="ECO:0000313" key="3">
    <source>
        <dbReference type="Proteomes" id="UP000190961"/>
    </source>
</evidence>
<dbReference type="InterPro" id="IPR000182">
    <property type="entry name" value="GNAT_dom"/>
</dbReference>
<evidence type="ECO:0000313" key="2">
    <source>
        <dbReference type="EMBL" id="SKC78063.1"/>
    </source>
</evidence>
<dbReference type="InterPro" id="IPR016181">
    <property type="entry name" value="Acyl_CoA_acyltransferase"/>
</dbReference>
<dbReference type="OrthoDB" id="1431064at2"/>
<protein>
    <submittedName>
        <fullName evidence="2">Ribosomal protein S18 acetylase RimI</fullName>
    </submittedName>
</protein>
<dbReference type="EMBL" id="FUZU01000002">
    <property type="protein sequence ID" value="SKC78063.1"/>
    <property type="molecule type" value="Genomic_DNA"/>
</dbReference>
<dbReference type="CDD" id="cd04301">
    <property type="entry name" value="NAT_SF"/>
    <property type="match status" value="1"/>
</dbReference>
<dbReference type="STRING" id="688867.SAMN05660236_3678"/>
<dbReference type="Gene3D" id="3.40.630.30">
    <property type="match status" value="1"/>
</dbReference>
<dbReference type="Pfam" id="PF00583">
    <property type="entry name" value="Acetyltransf_1"/>
    <property type="match status" value="1"/>
</dbReference>
<keyword evidence="3" id="KW-1185">Reference proteome</keyword>
<dbReference type="PANTHER" id="PTHR43305">
    <property type="entry name" value="FAMILY N-ACETYLTRANSFERASE, PUTATIVE (AFU_ORTHOLOGUE AFUA_2G01380)-RELATED"/>
    <property type="match status" value="1"/>
</dbReference>
<sequence length="154" mass="17539">MENVTAKVVTYRPEHQPWFEKFNRTWIERYFWMEPIDFEVLQHPDKYIIEKGGTILMVYAGDTVAGTAALKYVSPGIYEFTKMAVDEKFQGLKLGRLLAETSIAEAKALGAVKIILYSHTSLTTAIGLYRKLGFIEVPVDGPYKRSDIKMELAL</sequence>
<dbReference type="AlphaFoldDB" id="A0A1T5LQ04"/>
<feature type="domain" description="N-acetyltransferase" evidence="1">
    <location>
        <begin position="9"/>
        <end position="154"/>
    </location>
</feature>